<dbReference type="AlphaFoldDB" id="A0A835GCL0"/>
<feature type="chain" id="PRO_5032443739" evidence="1">
    <location>
        <begin position="22"/>
        <end position="129"/>
    </location>
</feature>
<comment type="caution">
    <text evidence="2">The sequence shown here is derived from an EMBL/GenBank/DDBJ whole genome shotgun (WGS) entry which is preliminary data.</text>
</comment>
<organism evidence="2 3">
    <name type="scientific">Spodoptera exigua</name>
    <name type="common">Beet armyworm</name>
    <name type="synonym">Noctua fulgens</name>
    <dbReference type="NCBI Taxonomy" id="7107"/>
    <lineage>
        <taxon>Eukaryota</taxon>
        <taxon>Metazoa</taxon>
        <taxon>Ecdysozoa</taxon>
        <taxon>Arthropoda</taxon>
        <taxon>Hexapoda</taxon>
        <taxon>Insecta</taxon>
        <taxon>Pterygota</taxon>
        <taxon>Neoptera</taxon>
        <taxon>Endopterygota</taxon>
        <taxon>Lepidoptera</taxon>
        <taxon>Glossata</taxon>
        <taxon>Ditrysia</taxon>
        <taxon>Noctuoidea</taxon>
        <taxon>Noctuidae</taxon>
        <taxon>Amphipyrinae</taxon>
        <taxon>Spodoptera</taxon>
    </lineage>
</organism>
<reference evidence="2" key="1">
    <citation type="submission" date="2020-08" db="EMBL/GenBank/DDBJ databases">
        <title>Spodoptera exigua strain:BAW_Kor-Di-RS1 Genome sequencing and assembly.</title>
        <authorList>
            <person name="Kim J."/>
            <person name="Nam H.Y."/>
            <person name="Kwon M."/>
            <person name="Choi J.H."/>
            <person name="Cho S.R."/>
            <person name="Kim G.-H."/>
        </authorList>
    </citation>
    <scope>NUCLEOTIDE SEQUENCE</scope>
    <source>
        <strain evidence="2">BAW_Kor-Di-RS1</strain>
        <tissue evidence="2">Whole-body</tissue>
    </source>
</reference>
<dbReference type="EMBL" id="JACKWZ010000220">
    <property type="protein sequence ID" value="KAF9411565.1"/>
    <property type="molecule type" value="Genomic_DNA"/>
</dbReference>
<keyword evidence="3" id="KW-1185">Reference proteome</keyword>
<evidence type="ECO:0000313" key="2">
    <source>
        <dbReference type="EMBL" id="KAF9411565.1"/>
    </source>
</evidence>
<dbReference type="InterPro" id="IPR031734">
    <property type="entry name" value="MBF2"/>
</dbReference>
<sequence>MKSIFVSILLAGCVAVGYASATEVENSIAEETRSGLSLGSIGSGDRLLSNTNHAVEAALYVMQMQEVLIRTVEYSKITSIRVTEVGTSQNAIVDIIDGGLTKNFVKLLFRSEKGRAYSFNVRIHGTIEC</sequence>
<feature type="signal peptide" evidence="1">
    <location>
        <begin position="1"/>
        <end position="21"/>
    </location>
</feature>
<proteinExistence type="predicted"/>
<evidence type="ECO:0000313" key="3">
    <source>
        <dbReference type="Proteomes" id="UP000648187"/>
    </source>
</evidence>
<gene>
    <name evidence="2" type="ORF">HW555_009637</name>
</gene>
<protein>
    <submittedName>
        <fullName evidence="2">Uncharacterized protein</fullName>
    </submittedName>
</protein>
<dbReference type="OrthoDB" id="6818903at2759"/>
<name>A0A835GCL0_SPOEX</name>
<keyword evidence="1" id="KW-0732">Signal</keyword>
<dbReference type="Proteomes" id="UP000648187">
    <property type="component" value="Unassembled WGS sequence"/>
</dbReference>
<dbReference type="Pfam" id="PF15868">
    <property type="entry name" value="MBF2"/>
    <property type="match status" value="1"/>
</dbReference>
<accession>A0A835GCL0</accession>
<evidence type="ECO:0000256" key="1">
    <source>
        <dbReference type="SAM" id="SignalP"/>
    </source>
</evidence>